<dbReference type="RefSeq" id="XP_044558919.1">
    <property type="nucleotide sequence ID" value="XM_044710492.1"/>
</dbReference>
<feature type="compositionally biased region" description="Low complexity" evidence="1">
    <location>
        <begin position="73"/>
        <end position="90"/>
    </location>
</feature>
<dbReference type="VEuPathDB" id="AmoebaDB:NF0045050"/>
<dbReference type="OrthoDB" id="10314948at2759"/>
<reference evidence="2 3" key="1">
    <citation type="journal article" date="2019" name="Sci. Rep.">
        <title>Nanopore sequencing improves the draft genome of the human pathogenic amoeba Naegleria fowleri.</title>
        <authorList>
            <person name="Liechti N."/>
            <person name="Schurch N."/>
            <person name="Bruggmann R."/>
            <person name="Wittwer M."/>
        </authorList>
    </citation>
    <scope>NUCLEOTIDE SEQUENCE [LARGE SCALE GENOMIC DNA]</scope>
    <source>
        <strain evidence="2 3">ATCC 30894</strain>
    </source>
</reference>
<evidence type="ECO:0000313" key="2">
    <source>
        <dbReference type="EMBL" id="KAF0974206.1"/>
    </source>
</evidence>
<protein>
    <recommendedName>
        <fullName evidence="4">U6 snRNA phosphodiesterase</fullName>
    </recommendedName>
</protein>
<gene>
    <name evidence="2" type="ORF">FDP41_006816</name>
</gene>
<dbReference type="AlphaFoldDB" id="A0A6A5BHL5"/>
<dbReference type="VEuPathDB" id="AmoebaDB:FDP41_006816"/>
<name>A0A6A5BHL5_NAEFO</name>
<accession>A0A6A5BHL5</accession>
<dbReference type="OMA" id="KHISFAC"/>
<sequence length="378" mass="43189">MSKRSLGLNQYHSESDESEEEEINYHHDKTIDSSGDEKMIGRNDKLKRKLEKVRRIKNSMTKKRKQDNKPEPSSSSSSENNTTSNNAENNVQVGTGSSSISSPGENFKSYMFLPCNFSDKMIKSVDELLREVLYRDPYNFLTFNPCSSSDPFFVGYHVSLSKTFNIEKKKAQEFRTNLEKSLKENVKSPIFISFKSVSMYLGSNNLTPSDTKPTFAIYLAFDLTEESEKRIENQISKSLCKPSSNGKSLMNESDLWFSNKHISFACRFFHDKESQVTYYRECLKQFTKNTSDNYPTHFKICSIHTAAQHLIGTNFNCSESNRMTASEARKEILSSKVQCKNIELHIGVKTFSIPLPDVQETVPSPPTQLIISFSFIDE</sequence>
<evidence type="ECO:0000313" key="3">
    <source>
        <dbReference type="Proteomes" id="UP000444721"/>
    </source>
</evidence>
<feature type="compositionally biased region" description="Basic and acidic residues" evidence="1">
    <location>
        <begin position="23"/>
        <end position="44"/>
    </location>
</feature>
<feature type="region of interest" description="Disordered" evidence="1">
    <location>
        <begin position="1"/>
        <end position="101"/>
    </location>
</feature>
<feature type="compositionally biased region" description="Basic residues" evidence="1">
    <location>
        <begin position="45"/>
        <end position="66"/>
    </location>
</feature>
<dbReference type="Gene3D" id="3.90.1140.10">
    <property type="entry name" value="Cyclic phosphodiesterase"/>
    <property type="match status" value="1"/>
</dbReference>
<evidence type="ECO:0008006" key="4">
    <source>
        <dbReference type="Google" id="ProtNLM"/>
    </source>
</evidence>
<dbReference type="GeneID" id="68114034"/>
<organism evidence="2 3">
    <name type="scientific">Naegleria fowleri</name>
    <name type="common">Brain eating amoeba</name>
    <dbReference type="NCBI Taxonomy" id="5763"/>
    <lineage>
        <taxon>Eukaryota</taxon>
        <taxon>Discoba</taxon>
        <taxon>Heterolobosea</taxon>
        <taxon>Tetramitia</taxon>
        <taxon>Eutetramitia</taxon>
        <taxon>Vahlkampfiidae</taxon>
        <taxon>Naegleria</taxon>
    </lineage>
</organism>
<comment type="caution">
    <text evidence="2">The sequence shown here is derived from an EMBL/GenBank/DDBJ whole genome shotgun (WGS) entry which is preliminary data.</text>
</comment>
<keyword evidence="3" id="KW-1185">Reference proteome</keyword>
<dbReference type="EMBL" id="VFQX01000053">
    <property type="protein sequence ID" value="KAF0974206.1"/>
    <property type="molecule type" value="Genomic_DNA"/>
</dbReference>
<proteinExistence type="predicted"/>
<feature type="compositionally biased region" description="Polar residues" evidence="1">
    <location>
        <begin position="91"/>
        <end position="101"/>
    </location>
</feature>
<dbReference type="VEuPathDB" id="AmoebaDB:NfTy_075470"/>
<dbReference type="Proteomes" id="UP000444721">
    <property type="component" value="Unassembled WGS sequence"/>
</dbReference>
<evidence type="ECO:0000256" key="1">
    <source>
        <dbReference type="SAM" id="MobiDB-lite"/>
    </source>
</evidence>